<protein>
    <submittedName>
        <fullName evidence="1">Uncharacterized protein</fullName>
    </submittedName>
</protein>
<dbReference type="AlphaFoldDB" id="A0A6A5X688"/>
<evidence type="ECO:0000313" key="2">
    <source>
        <dbReference type="Proteomes" id="UP000799778"/>
    </source>
</evidence>
<name>A0A6A5X688_9PLEO</name>
<reference evidence="1" key="1">
    <citation type="journal article" date="2020" name="Stud. Mycol.">
        <title>101 Dothideomycetes genomes: a test case for predicting lifestyles and emergence of pathogens.</title>
        <authorList>
            <person name="Haridas S."/>
            <person name="Albert R."/>
            <person name="Binder M."/>
            <person name="Bloem J."/>
            <person name="Labutti K."/>
            <person name="Salamov A."/>
            <person name="Andreopoulos B."/>
            <person name="Baker S."/>
            <person name="Barry K."/>
            <person name="Bills G."/>
            <person name="Bluhm B."/>
            <person name="Cannon C."/>
            <person name="Castanera R."/>
            <person name="Culley D."/>
            <person name="Daum C."/>
            <person name="Ezra D."/>
            <person name="Gonzalez J."/>
            <person name="Henrissat B."/>
            <person name="Kuo A."/>
            <person name="Liang C."/>
            <person name="Lipzen A."/>
            <person name="Lutzoni F."/>
            <person name="Magnuson J."/>
            <person name="Mondo S."/>
            <person name="Nolan M."/>
            <person name="Ohm R."/>
            <person name="Pangilinan J."/>
            <person name="Park H.-J."/>
            <person name="Ramirez L."/>
            <person name="Alfaro M."/>
            <person name="Sun H."/>
            <person name="Tritt A."/>
            <person name="Yoshinaga Y."/>
            <person name="Zwiers L.-H."/>
            <person name="Turgeon B."/>
            <person name="Goodwin S."/>
            <person name="Spatafora J."/>
            <person name="Crous P."/>
            <person name="Grigoriev I."/>
        </authorList>
    </citation>
    <scope>NUCLEOTIDE SEQUENCE</scope>
    <source>
        <strain evidence="1">CBS 175.79</strain>
    </source>
</reference>
<organism evidence="1 2">
    <name type="scientific">Aaosphaeria arxii CBS 175.79</name>
    <dbReference type="NCBI Taxonomy" id="1450172"/>
    <lineage>
        <taxon>Eukaryota</taxon>
        <taxon>Fungi</taxon>
        <taxon>Dikarya</taxon>
        <taxon>Ascomycota</taxon>
        <taxon>Pezizomycotina</taxon>
        <taxon>Dothideomycetes</taxon>
        <taxon>Pleosporomycetidae</taxon>
        <taxon>Pleosporales</taxon>
        <taxon>Pleosporales incertae sedis</taxon>
        <taxon>Aaosphaeria</taxon>
    </lineage>
</organism>
<dbReference type="GeneID" id="54287111"/>
<keyword evidence="2" id="KW-1185">Reference proteome</keyword>
<proteinExistence type="predicted"/>
<gene>
    <name evidence="1" type="ORF">BU24DRAFT_429355</name>
</gene>
<evidence type="ECO:0000313" key="1">
    <source>
        <dbReference type="EMBL" id="KAF2008525.1"/>
    </source>
</evidence>
<accession>A0A6A5X688</accession>
<dbReference type="EMBL" id="ML978083">
    <property type="protein sequence ID" value="KAF2008525.1"/>
    <property type="molecule type" value="Genomic_DNA"/>
</dbReference>
<dbReference type="RefSeq" id="XP_033376864.1">
    <property type="nucleotide sequence ID" value="XM_033529714.1"/>
</dbReference>
<sequence>MAVIHNTANSYVCFPKAKTDSTSAFDARDTDADNVCPFVRDDSKSPITLFGPNNELLTTSSPQGPMSGHMVLCLEKNFKGYCAITNHLNMCANFPDKYFHKTSSIFQIEGEGDIVQCFYYETANCKGKNAFGGVDSTYFRMQARDLKRWDKKLGSAGCQKDLGPPSPLIEQNWDREASLRRGFWRREG</sequence>
<dbReference type="Proteomes" id="UP000799778">
    <property type="component" value="Unassembled WGS sequence"/>
</dbReference>